<comment type="caution">
    <text evidence="1">The sequence shown here is derived from an EMBL/GenBank/DDBJ whole genome shotgun (WGS) entry which is preliminary data.</text>
</comment>
<reference evidence="1" key="1">
    <citation type="journal article" date="2021" name="PeerJ">
        <title>Extensive microbial diversity within the chicken gut microbiome revealed by metagenomics and culture.</title>
        <authorList>
            <person name="Gilroy R."/>
            <person name="Ravi A."/>
            <person name="Getino M."/>
            <person name="Pursley I."/>
            <person name="Horton D.L."/>
            <person name="Alikhan N.F."/>
            <person name="Baker D."/>
            <person name="Gharbi K."/>
            <person name="Hall N."/>
            <person name="Watson M."/>
            <person name="Adriaenssens E.M."/>
            <person name="Foster-Nyarko E."/>
            <person name="Jarju S."/>
            <person name="Secka A."/>
            <person name="Antonio M."/>
            <person name="Oren A."/>
            <person name="Chaudhuri R.R."/>
            <person name="La Ragione R."/>
            <person name="Hildebrand F."/>
            <person name="Pallen M.J."/>
        </authorList>
    </citation>
    <scope>NUCLEOTIDE SEQUENCE</scope>
    <source>
        <strain evidence="1">316</strain>
    </source>
</reference>
<accession>A0A921JD91</accession>
<feature type="non-terminal residue" evidence="1">
    <location>
        <position position="161"/>
    </location>
</feature>
<gene>
    <name evidence="1" type="ORF">K8W01_02215</name>
</gene>
<protein>
    <submittedName>
        <fullName evidence="1">Uncharacterized protein</fullName>
    </submittedName>
</protein>
<proteinExistence type="predicted"/>
<name>A0A921JD91_9HYPH</name>
<reference evidence="1" key="2">
    <citation type="submission" date="2021-09" db="EMBL/GenBank/DDBJ databases">
        <authorList>
            <person name="Gilroy R."/>
        </authorList>
    </citation>
    <scope>NUCLEOTIDE SEQUENCE</scope>
    <source>
        <strain evidence="1">316</strain>
    </source>
</reference>
<dbReference type="AlphaFoldDB" id="A0A921JD91"/>
<organism evidence="1 2">
    <name type="scientific">Methylorubrum populi</name>
    <dbReference type="NCBI Taxonomy" id="223967"/>
    <lineage>
        <taxon>Bacteria</taxon>
        <taxon>Pseudomonadati</taxon>
        <taxon>Pseudomonadota</taxon>
        <taxon>Alphaproteobacteria</taxon>
        <taxon>Hyphomicrobiales</taxon>
        <taxon>Methylobacteriaceae</taxon>
        <taxon>Methylorubrum</taxon>
    </lineage>
</organism>
<dbReference type="Proteomes" id="UP000742631">
    <property type="component" value="Unassembled WGS sequence"/>
</dbReference>
<evidence type="ECO:0000313" key="1">
    <source>
        <dbReference type="EMBL" id="HJE22461.1"/>
    </source>
</evidence>
<sequence>MDGPEPAFLGRLGGVDTNAAVFTEGLTVDNVAFQHAKSELETYTGYYDGLGDAARLPEFLDLLTQSYRASKTLSVGHAYLIAPFFPEIIDFPPPPETAISKCERWVREVVGANRDMTLIPYNFVERLNLGGPSLFSVFSDILPNKKVLAVTPFSETIRSQF</sequence>
<evidence type="ECO:0000313" key="2">
    <source>
        <dbReference type="Proteomes" id="UP000742631"/>
    </source>
</evidence>
<dbReference type="EMBL" id="DYYG01000009">
    <property type="protein sequence ID" value="HJE22461.1"/>
    <property type="molecule type" value="Genomic_DNA"/>
</dbReference>